<dbReference type="GO" id="GO:0002100">
    <property type="term" value="P:tRNA wobble adenosine to inosine editing"/>
    <property type="evidence" value="ECO:0007669"/>
    <property type="project" value="InterPro"/>
</dbReference>
<dbReference type="InterPro" id="IPR016192">
    <property type="entry name" value="APOBEC/CMP_deaminase_Zn-bd"/>
</dbReference>
<dbReference type="PANTHER" id="PTHR11079">
    <property type="entry name" value="CYTOSINE DEAMINASE FAMILY MEMBER"/>
    <property type="match status" value="1"/>
</dbReference>
<accession>A0A382F947</accession>
<dbReference type="CDD" id="cd01285">
    <property type="entry name" value="nucleoside_deaminase"/>
    <property type="match status" value="1"/>
</dbReference>
<organism evidence="4">
    <name type="scientific">marine metagenome</name>
    <dbReference type="NCBI Taxonomy" id="408172"/>
    <lineage>
        <taxon>unclassified sequences</taxon>
        <taxon>metagenomes</taxon>
        <taxon>ecological metagenomes</taxon>
    </lineage>
</organism>
<dbReference type="EMBL" id="UINC01048387">
    <property type="protein sequence ID" value="SVB58854.1"/>
    <property type="molecule type" value="Genomic_DNA"/>
</dbReference>
<gene>
    <name evidence="4" type="ORF">METZ01_LOCUS211708</name>
</gene>
<keyword evidence="2" id="KW-0862">Zinc</keyword>
<dbReference type="GO" id="GO:0008270">
    <property type="term" value="F:zinc ion binding"/>
    <property type="evidence" value="ECO:0007669"/>
    <property type="project" value="InterPro"/>
</dbReference>
<dbReference type="Pfam" id="PF00383">
    <property type="entry name" value="dCMP_cyt_deam_1"/>
    <property type="match status" value="1"/>
</dbReference>
<dbReference type="PROSITE" id="PS51747">
    <property type="entry name" value="CYT_DCMP_DEAMINASES_2"/>
    <property type="match status" value="1"/>
</dbReference>
<dbReference type="Gene3D" id="3.40.140.10">
    <property type="entry name" value="Cytidine Deaminase, domain 2"/>
    <property type="match status" value="1"/>
</dbReference>
<evidence type="ECO:0000313" key="4">
    <source>
        <dbReference type="EMBL" id="SVB58854.1"/>
    </source>
</evidence>
<evidence type="ECO:0000256" key="2">
    <source>
        <dbReference type="ARBA" id="ARBA00022833"/>
    </source>
</evidence>
<dbReference type="PROSITE" id="PS00903">
    <property type="entry name" value="CYT_DCMP_DEAMINASES_1"/>
    <property type="match status" value="1"/>
</dbReference>
<dbReference type="GO" id="GO:0052717">
    <property type="term" value="F:tRNA-specific adenosine-34 deaminase activity"/>
    <property type="evidence" value="ECO:0007669"/>
    <property type="project" value="UniProtKB-EC"/>
</dbReference>
<feature type="domain" description="CMP/dCMP-type deaminase" evidence="3">
    <location>
        <begin position="9"/>
        <end position="113"/>
    </location>
</feature>
<proteinExistence type="predicted"/>
<dbReference type="InterPro" id="IPR002125">
    <property type="entry name" value="CMP_dCMP_dom"/>
</dbReference>
<sequence length="113" mass="12092">MGSSTQYTDDDLRWMRRAFTLAKMAGAQGEVPVGAVVIKDSEILAEGHNLTQSALDPTAHAEIVTIRAAAIALSDWRLTGCTLYVTLEPCAMCAGALVLSRVSRLVFGARDPK</sequence>
<protein>
    <recommendedName>
        <fullName evidence="3">CMP/dCMP-type deaminase domain-containing protein</fullName>
    </recommendedName>
</protein>
<dbReference type="InterPro" id="IPR016193">
    <property type="entry name" value="Cytidine_deaminase-like"/>
</dbReference>
<dbReference type="AlphaFoldDB" id="A0A382F947"/>
<reference evidence="4" key="1">
    <citation type="submission" date="2018-05" db="EMBL/GenBank/DDBJ databases">
        <authorList>
            <person name="Lanie J.A."/>
            <person name="Ng W.-L."/>
            <person name="Kazmierczak K.M."/>
            <person name="Andrzejewski T.M."/>
            <person name="Davidsen T.M."/>
            <person name="Wayne K.J."/>
            <person name="Tettelin H."/>
            <person name="Glass J.I."/>
            <person name="Rusch D."/>
            <person name="Podicherti R."/>
            <person name="Tsui H.-C.T."/>
            <person name="Winkler M.E."/>
        </authorList>
    </citation>
    <scope>NUCLEOTIDE SEQUENCE</scope>
</reference>
<name>A0A382F947_9ZZZZ</name>
<evidence type="ECO:0000256" key="1">
    <source>
        <dbReference type="ARBA" id="ARBA00022723"/>
    </source>
</evidence>
<evidence type="ECO:0000259" key="3">
    <source>
        <dbReference type="PROSITE" id="PS51747"/>
    </source>
</evidence>
<dbReference type="SUPFAM" id="SSF53927">
    <property type="entry name" value="Cytidine deaminase-like"/>
    <property type="match status" value="1"/>
</dbReference>
<keyword evidence="1" id="KW-0479">Metal-binding</keyword>
<dbReference type="PANTHER" id="PTHR11079:SF202">
    <property type="entry name" value="TRNA-SPECIFIC ADENOSINE DEAMINASE"/>
    <property type="match status" value="1"/>
</dbReference>